<comment type="similarity">
    <text evidence="2">Belongs to the glycosyl hydrolase 3 family.</text>
</comment>
<dbReference type="Gene3D" id="3.20.20.300">
    <property type="entry name" value="Glycoside hydrolase, family 3, N-terminal domain"/>
    <property type="match status" value="1"/>
</dbReference>
<accession>A0A1V6LQI8</accession>
<dbReference type="EC" id="3.2.1.52" evidence="3"/>
<comment type="catalytic activity">
    <reaction evidence="1">
        <text>Hydrolysis of terminal non-reducing N-acetyl-D-hexosamine residues in N-acetyl-beta-D-hexosaminides.</text>
        <dbReference type="EC" id="3.2.1.52"/>
    </reaction>
</comment>
<evidence type="ECO:0000313" key="8">
    <source>
        <dbReference type="Proteomes" id="UP000191680"/>
    </source>
</evidence>
<dbReference type="GO" id="GO:0005975">
    <property type="term" value="P:carbohydrate metabolic process"/>
    <property type="evidence" value="ECO:0007669"/>
    <property type="project" value="InterPro"/>
</dbReference>
<evidence type="ECO:0000256" key="5">
    <source>
        <dbReference type="ARBA" id="ARBA00023295"/>
    </source>
</evidence>
<evidence type="ECO:0000256" key="2">
    <source>
        <dbReference type="ARBA" id="ARBA00005336"/>
    </source>
</evidence>
<keyword evidence="8" id="KW-1185">Reference proteome</keyword>
<feature type="domain" description="Glycoside hydrolase family 3 N-terminal" evidence="6">
    <location>
        <begin position="7"/>
        <end position="332"/>
    </location>
</feature>
<sequence length="509" mass="57392">MKNKLSLKQKVGQLFMPAAFINDSEEEIQRLEQLIANYHIGSICFFHSRASAATNFEGKKEVLYNKDSLDQLKILINRYQKAAKTPLIIAIDAEWGLAMRVENTPQYPYAITLGALPEEALNLIRETGKNIGRDCLEAGIHWNLAPVLDVNSNPKNPVIGYRSFGSNKHKVLQKTQAFIDGMNETGILNSVKHFPGHGDTAVDSHLGLPQIEKTEDELLNQELFPFYHIEKEKLDAVMVGHLALPKITGDSLLPATLSKLLIDRYIREKMNFDGIIISDALNMHSISKKFQEKGAVEYQAFMAGMDVLCFAEHVKEGIERIVEQAPEALINEKYNRFEILKSKAFAAKPQLNYISYQDLIAKTATKSLTQLLPDIDTSSYLDAQTHLITMGKELSHFENLLVTESSIIKSAVEKPLSTKIVLALAPPSIKPLNHFGFTTLELERINKLLQEKNVVLFNFGNPLFLNEIDYKKAKQVYLVYQDFPQFQEHAAKQLLQQLPLYGSLPVNLD</sequence>
<dbReference type="PANTHER" id="PTHR30480:SF13">
    <property type="entry name" value="BETA-HEXOSAMINIDASE"/>
    <property type="match status" value="1"/>
</dbReference>
<dbReference type="InterPro" id="IPR017853">
    <property type="entry name" value="GH"/>
</dbReference>
<evidence type="ECO:0000256" key="1">
    <source>
        <dbReference type="ARBA" id="ARBA00001231"/>
    </source>
</evidence>
<evidence type="ECO:0000313" key="7">
    <source>
        <dbReference type="EMBL" id="OQD42287.1"/>
    </source>
</evidence>
<dbReference type="InterPro" id="IPR001764">
    <property type="entry name" value="Glyco_hydro_3_N"/>
</dbReference>
<protein>
    <recommendedName>
        <fullName evidence="3">beta-N-acetylhexosaminidase</fullName>
        <ecNumber evidence="3">3.2.1.52</ecNumber>
    </recommendedName>
</protein>
<dbReference type="SUPFAM" id="SSF51445">
    <property type="entry name" value="(Trans)glycosidases"/>
    <property type="match status" value="1"/>
</dbReference>
<organism evidence="7 8">
    <name type="scientific">Croceivirga radicis</name>
    <dbReference type="NCBI Taxonomy" id="1929488"/>
    <lineage>
        <taxon>Bacteria</taxon>
        <taxon>Pseudomonadati</taxon>
        <taxon>Bacteroidota</taxon>
        <taxon>Flavobacteriia</taxon>
        <taxon>Flavobacteriales</taxon>
        <taxon>Flavobacteriaceae</taxon>
        <taxon>Croceivirga</taxon>
    </lineage>
</organism>
<dbReference type="OrthoDB" id="9805821at2"/>
<dbReference type="InterPro" id="IPR036962">
    <property type="entry name" value="Glyco_hydro_3_N_sf"/>
</dbReference>
<dbReference type="PANTHER" id="PTHR30480">
    <property type="entry name" value="BETA-HEXOSAMINIDASE-RELATED"/>
    <property type="match status" value="1"/>
</dbReference>
<dbReference type="GO" id="GO:0004563">
    <property type="term" value="F:beta-N-acetylhexosaminidase activity"/>
    <property type="evidence" value="ECO:0007669"/>
    <property type="project" value="UniProtKB-EC"/>
</dbReference>
<proteinExistence type="inferred from homology"/>
<keyword evidence="5" id="KW-0326">Glycosidase</keyword>
<dbReference type="AlphaFoldDB" id="A0A1V6LQI8"/>
<comment type="caution">
    <text evidence="7">The sequence shown here is derived from an EMBL/GenBank/DDBJ whole genome shotgun (WGS) entry which is preliminary data.</text>
</comment>
<dbReference type="Pfam" id="PF00933">
    <property type="entry name" value="Glyco_hydro_3"/>
    <property type="match status" value="1"/>
</dbReference>
<dbReference type="Proteomes" id="UP000191680">
    <property type="component" value="Unassembled WGS sequence"/>
</dbReference>
<reference evidence="7 8" key="1">
    <citation type="submission" date="2016-12" db="EMBL/GenBank/DDBJ databases">
        <authorList>
            <person name="Song W.-J."/>
            <person name="Kurnit D.M."/>
        </authorList>
    </citation>
    <scope>NUCLEOTIDE SEQUENCE [LARGE SCALE GENOMIC DNA]</scope>
    <source>
        <strain evidence="7 8">HSG9</strain>
    </source>
</reference>
<evidence type="ECO:0000256" key="4">
    <source>
        <dbReference type="ARBA" id="ARBA00022801"/>
    </source>
</evidence>
<dbReference type="GO" id="GO:0009254">
    <property type="term" value="P:peptidoglycan turnover"/>
    <property type="evidence" value="ECO:0007669"/>
    <property type="project" value="TreeGrafter"/>
</dbReference>
<keyword evidence="4 7" id="KW-0378">Hydrolase</keyword>
<dbReference type="RefSeq" id="WP_080319313.1">
    <property type="nucleotide sequence ID" value="NZ_MTBC01000007.1"/>
</dbReference>
<gene>
    <name evidence="7" type="ORF">BUL40_10990</name>
</gene>
<dbReference type="EMBL" id="MTBC01000007">
    <property type="protein sequence ID" value="OQD42287.1"/>
    <property type="molecule type" value="Genomic_DNA"/>
</dbReference>
<evidence type="ECO:0000259" key="6">
    <source>
        <dbReference type="Pfam" id="PF00933"/>
    </source>
</evidence>
<name>A0A1V6LQI8_9FLAO</name>
<dbReference type="InterPro" id="IPR050226">
    <property type="entry name" value="NagZ_Beta-hexosaminidase"/>
</dbReference>
<evidence type="ECO:0000256" key="3">
    <source>
        <dbReference type="ARBA" id="ARBA00012663"/>
    </source>
</evidence>